<dbReference type="Proteomes" id="UP000595636">
    <property type="component" value="Chromosome"/>
</dbReference>
<evidence type="ECO:0000313" key="2">
    <source>
        <dbReference type="Proteomes" id="UP000595636"/>
    </source>
</evidence>
<dbReference type="AlphaFoldDB" id="A0A7T7RHZ8"/>
<dbReference type="KEGG" id="slf:JEQ17_08365"/>
<reference evidence="1 2" key="1">
    <citation type="submission" date="2020-12" db="EMBL/GenBank/DDBJ databases">
        <title>A novel species.</title>
        <authorList>
            <person name="Li K."/>
        </authorList>
    </citation>
    <scope>NUCLEOTIDE SEQUENCE [LARGE SCALE GENOMIC DNA]</scope>
    <source>
        <strain evidence="1 2">ZYC-3</strain>
    </source>
</reference>
<dbReference type="EMBL" id="CP066831">
    <property type="protein sequence ID" value="QQM47326.1"/>
    <property type="molecule type" value="Genomic_DNA"/>
</dbReference>
<dbReference type="RefSeq" id="WP_200402108.1">
    <property type="nucleotide sequence ID" value="NZ_CP066831.1"/>
</dbReference>
<name>A0A7T7RHZ8_9ACTN</name>
<protein>
    <submittedName>
        <fullName evidence="1">Uncharacterized protein</fullName>
    </submittedName>
</protein>
<accession>A0A7T7RHZ8</accession>
<gene>
    <name evidence="1" type="ORF">JEQ17_08365</name>
</gene>
<organism evidence="1 2">
    <name type="scientific">Streptomyces liliifuscus</name>
    <dbReference type="NCBI Taxonomy" id="2797636"/>
    <lineage>
        <taxon>Bacteria</taxon>
        <taxon>Bacillati</taxon>
        <taxon>Actinomycetota</taxon>
        <taxon>Actinomycetes</taxon>
        <taxon>Kitasatosporales</taxon>
        <taxon>Streptomycetaceae</taxon>
        <taxon>Streptomyces</taxon>
    </lineage>
</organism>
<proteinExistence type="predicted"/>
<evidence type="ECO:0000313" key="1">
    <source>
        <dbReference type="EMBL" id="QQM47326.1"/>
    </source>
</evidence>
<sequence>MISSSTRNDHLPVYESLVRERGDVVEEARAVAEQTQRQMTEALNGHEGVQPEHGPR</sequence>
<keyword evidence="2" id="KW-1185">Reference proteome</keyword>